<proteinExistence type="predicted"/>
<dbReference type="Proteomes" id="UP001596989">
    <property type="component" value="Unassembled WGS sequence"/>
</dbReference>
<feature type="chain" id="PRO_5045889979" evidence="2">
    <location>
        <begin position="29"/>
        <end position="360"/>
    </location>
</feature>
<protein>
    <submittedName>
        <fullName evidence="4">ABC transporter substrate-binding protein</fullName>
    </submittedName>
</protein>
<evidence type="ECO:0000259" key="3">
    <source>
        <dbReference type="Pfam" id="PF09084"/>
    </source>
</evidence>
<evidence type="ECO:0000313" key="4">
    <source>
        <dbReference type="EMBL" id="MFD0959408.1"/>
    </source>
</evidence>
<gene>
    <name evidence="4" type="ORF">ACFQ2I_08390</name>
</gene>
<evidence type="ECO:0000256" key="2">
    <source>
        <dbReference type="SAM" id="SignalP"/>
    </source>
</evidence>
<dbReference type="EMBL" id="JBHTJZ010000009">
    <property type="protein sequence ID" value="MFD0959408.1"/>
    <property type="molecule type" value="Genomic_DNA"/>
</dbReference>
<feature type="domain" description="SsuA/THI5-like" evidence="3">
    <location>
        <begin position="75"/>
        <end position="288"/>
    </location>
</feature>
<comment type="caution">
    <text evidence="4">The sequence shown here is derived from an EMBL/GenBank/DDBJ whole genome shotgun (WGS) entry which is preliminary data.</text>
</comment>
<dbReference type="PANTHER" id="PTHR31528:SF3">
    <property type="entry name" value="THIAMINE BIOSYNTHESIS PROTEIN HI_0357-RELATED"/>
    <property type="match status" value="1"/>
</dbReference>
<dbReference type="SUPFAM" id="SSF53850">
    <property type="entry name" value="Periplasmic binding protein-like II"/>
    <property type="match status" value="1"/>
</dbReference>
<evidence type="ECO:0000256" key="1">
    <source>
        <dbReference type="SAM" id="MobiDB-lite"/>
    </source>
</evidence>
<dbReference type="PROSITE" id="PS51257">
    <property type="entry name" value="PROKAR_LIPOPROTEIN"/>
    <property type="match status" value="1"/>
</dbReference>
<dbReference type="InterPro" id="IPR015168">
    <property type="entry name" value="SsuA/THI5"/>
</dbReference>
<sequence>MKKKGKKHSWGIAAVLLAVMLTVAGCGADGNSGNGGKSGNVSNNGNAAGSNANEGEKAEDKPLQEVQLVLDWSPNTNHTGLYVARDKGYFEEQGLKVDIIQPGQEGSDAMVASGKSEFGVSVQETVTMARIAGVPIVSIAAVLQHNTSGFASPVDKGIDSPKKFEGMRYGGWGAPIEEAVIDAIMRTVDGDVSKVDLLSIGDADYFAAVKRDIDFAWIFYGWTGIEAELRKEELNMLYLTDYSDKLDYYTPVLITSEDMIANSPEVVKAFSAAVSKGYQYAIDNPEDAAEMLIAAEPDLNPELVRASQQWLSPRYQDDAPRWGEQKLSVWSNFSEWLFENQLLEAELEAEKAFTNEFLPQ</sequence>
<feature type="compositionally biased region" description="Low complexity" evidence="1">
    <location>
        <begin position="39"/>
        <end position="53"/>
    </location>
</feature>
<name>A0ABW3HPK2_9BACL</name>
<dbReference type="RefSeq" id="WP_377563523.1">
    <property type="nucleotide sequence ID" value="NZ_JBHTJZ010000009.1"/>
</dbReference>
<dbReference type="Gene3D" id="3.40.190.10">
    <property type="entry name" value="Periplasmic binding protein-like II"/>
    <property type="match status" value="2"/>
</dbReference>
<keyword evidence="2" id="KW-0732">Signal</keyword>
<keyword evidence="5" id="KW-1185">Reference proteome</keyword>
<dbReference type="InterPro" id="IPR027939">
    <property type="entry name" value="NMT1/THI5"/>
</dbReference>
<dbReference type="PANTHER" id="PTHR31528">
    <property type="entry name" value="4-AMINO-5-HYDROXYMETHYL-2-METHYLPYRIMIDINE PHOSPHATE SYNTHASE THI11-RELATED"/>
    <property type="match status" value="1"/>
</dbReference>
<feature type="region of interest" description="Disordered" evidence="1">
    <location>
        <begin position="31"/>
        <end position="60"/>
    </location>
</feature>
<evidence type="ECO:0000313" key="5">
    <source>
        <dbReference type="Proteomes" id="UP001596989"/>
    </source>
</evidence>
<reference evidence="5" key="1">
    <citation type="journal article" date="2019" name="Int. J. Syst. Evol. Microbiol.">
        <title>The Global Catalogue of Microorganisms (GCM) 10K type strain sequencing project: providing services to taxonomists for standard genome sequencing and annotation.</title>
        <authorList>
            <consortium name="The Broad Institute Genomics Platform"/>
            <consortium name="The Broad Institute Genome Sequencing Center for Infectious Disease"/>
            <person name="Wu L."/>
            <person name="Ma J."/>
        </authorList>
    </citation>
    <scope>NUCLEOTIDE SEQUENCE [LARGE SCALE GENOMIC DNA]</scope>
    <source>
        <strain evidence="5">CCUG 59129</strain>
    </source>
</reference>
<feature type="signal peptide" evidence="2">
    <location>
        <begin position="1"/>
        <end position="28"/>
    </location>
</feature>
<accession>A0ABW3HPK2</accession>
<organism evidence="4 5">
    <name type="scientific">Paenibacillus chungangensis</name>
    <dbReference type="NCBI Taxonomy" id="696535"/>
    <lineage>
        <taxon>Bacteria</taxon>
        <taxon>Bacillati</taxon>
        <taxon>Bacillota</taxon>
        <taxon>Bacilli</taxon>
        <taxon>Bacillales</taxon>
        <taxon>Paenibacillaceae</taxon>
        <taxon>Paenibacillus</taxon>
    </lineage>
</organism>
<dbReference type="Pfam" id="PF09084">
    <property type="entry name" value="NMT1"/>
    <property type="match status" value="1"/>
</dbReference>